<gene>
    <name evidence="13" type="ORF">NATSA_08495</name>
</gene>
<dbReference type="Proteomes" id="UP000673975">
    <property type="component" value="Unassembled WGS sequence"/>
</dbReference>
<evidence type="ECO:0000256" key="9">
    <source>
        <dbReference type="ARBA" id="ARBA00023268"/>
    </source>
</evidence>
<evidence type="ECO:0000259" key="12">
    <source>
        <dbReference type="Pfam" id="PF08545"/>
    </source>
</evidence>
<dbReference type="InterPro" id="IPR013751">
    <property type="entry name" value="ACP_syn_III_N"/>
</dbReference>
<protein>
    <submittedName>
        <fullName evidence="13">Ketoacyl-ACP synthase III</fullName>
    </submittedName>
</protein>
<dbReference type="Gene3D" id="3.40.47.10">
    <property type="match status" value="1"/>
</dbReference>
<keyword evidence="14" id="KW-1185">Reference proteome</keyword>
<dbReference type="InterPro" id="IPR013747">
    <property type="entry name" value="ACP_syn_III_C"/>
</dbReference>
<keyword evidence="3" id="KW-0963">Cytoplasm</keyword>
<dbReference type="NCBIfam" id="NF006829">
    <property type="entry name" value="PRK09352.1"/>
    <property type="match status" value="1"/>
</dbReference>
<organism evidence="13 14">
    <name type="scientific">Natronogracilivirga saccharolytica</name>
    <dbReference type="NCBI Taxonomy" id="2812953"/>
    <lineage>
        <taxon>Bacteria</taxon>
        <taxon>Pseudomonadati</taxon>
        <taxon>Balneolota</taxon>
        <taxon>Balneolia</taxon>
        <taxon>Balneolales</taxon>
        <taxon>Cyclonatronaceae</taxon>
        <taxon>Natronogracilivirga</taxon>
    </lineage>
</organism>
<keyword evidence="7" id="KW-0443">Lipid metabolism</keyword>
<evidence type="ECO:0000313" key="14">
    <source>
        <dbReference type="Proteomes" id="UP000673975"/>
    </source>
</evidence>
<evidence type="ECO:0000313" key="13">
    <source>
        <dbReference type="EMBL" id="MBP3192701.1"/>
    </source>
</evidence>
<evidence type="ECO:0000256" key="4">
    <source>
        <dbReference type="ARBA" id="ARBA00022516"/>
    </source>
</evidence>
<accession>A0A8J7S9S0</accession>
<evidence type="ECO:0000256" key="8">
    <source>
        <dbReference type="ARBA" id="ARBA00023160"/>
    </source>
</evidence>
<dbReference type="InterPro" id="IPR016039">
    <property type="entry name" value="Thiolase-like"/>
</dbReference>
<evidence type="ECO:0000256" key="3">
    <source>
        <dbReference type="ARBA" id="ARBA00022490"/>
    </source>
</evidence>
<proteinExistence type="inferred from homology"/>
<dbReference type="Pfam" id="PF08541">
    <property type="entry name" value="ACP_syn_III_C"/>
    <property type="match status" value="1"/>
</dbReference>
<dbReference type="SUPFAM" id="SSF53901">
    <property type="entry name" value="Thiolase-like"/>
    <property type="match status" value="1"/>
</dbReference>
<dbReference type="EMBL" id="JAFIDN010000005">
    <property type="protein sequence ID" value="MBP3192701.1"/>
    <property type="molecule type" value="Genomic_DNA"/>
</dbReference>
<keyword evidence="4" id="KW-0444">Lipid biosynthesis</keyword>
<dbReference type="CDD" id="cd00830">
    <property type="entry name" value="KAS_III"/>
    <property type="match status" value="1"/>
</dbReference>
<evidence type="ECO:0000259" key="11">
    <source>
        <dbReference type="Pfam" id="PF08541"/>
    </source>
</evidence>
<name>A0A8J7S9S0_9BACT</name>
<keyword evidence="5" id="KW-0808">Transferase</keyword>
<dbReference type="GO" id="GO:0044550">
    <property type="term" value="P:secondary metabolite biosynthetic process"/>
    <property type="evidence" value="ECO:0007669"/>
    <property type="project" value="TreeGrafter"/>
</dbReference>
<dbReference type="GO" id="GO:0004315">
    <property type="term" value="F:3-oxoacyl-[acyl-carrier-protein] synthase activity"/>
    <property type="evidence" value="ECO:0007669"/>
    <property type="project" value="InterPro"/>
</dbReference>
<keyword evidence="10" id="KW-0012">Acyltransferase</keyword>
<dbReference type="GO" id="GO:0006633">
    <property type="term" value="P:fatty acid biosynthetic process"/>
    <property type="evidence" value="ECO:0007669"/>
    <property type="project" value="UniProtKB-KW"/>
</dbReference>
<dbReference type="InterPro" id="IPR004655">
    <property type="entry name" value="FabH"/>
</dbReference>
<keyword evidence="8" id="KW-0275">Fatty acid biosynthesis</keyword>
<evidence type="ECO:0000256" key="2">
    <source>
        <dbReference type="ARBA" id="ARBA00008642"/>
    </source>
</evidence>
<keyword evidence="9" id="KW-0511">Multifunctional enzyme</keyword>
<comment type="pathway">
    <text evidence="1">Lipid metabolism.</text>
</comment>
<evidence type="ECO:0000256" key="5">
    <source>
        <dbReference type="ARBA" id="ARBA00022679"/>
    </source>
</evidence>
<comment type="caution">
    <text evidence="13">The sequence shown here is derived from an EMBL/GenBank/DDBJ whole genome shotgun (WGS) entry which is preliminary data.</text>
</comment>
<feature type="domain" description="Beta-ketoacyl-[acyl-carrier-protein] synthase III C-terminal" evidence="11">
    <location>
        <begin position="243"/>
        <end position="331"/>
    </location>
</feature>
<comment type="similarity">
    <text evidence="2">Belongs to the thiolase-like superfamily. FabH family.</text>
</comment>
<dbReference type="NCBIfam" id="TIGR00747">
    <property type="entry name" value="fabH"/>
    <property type="match status" value="1"/>
</dbReference>
<dbReference type="PANTHER" id="PTHR34069">
    <property type="entry name" value="3-OXOACYL-[ACYL-CARRIER-PROTEIN] SYNTHASE 3"/>
    <property type="match status" value="1"/>
</dbReference>
<dbReference type="RefSeq" id="WP_210511644.1">
    <property type="nucleotide sequence ID" value="NZ_JAFIDN010000005.1"/>
</dbReference>
<dbReference type="PANTHER" id="PTHR34069:SF2">
    <property type="entry name" value="BETA-KETOACYL-[ACYL-CARRIER-PROTEIN] SYNTHASE III"/>
    <property type="match status" value="1"/>
</dbReference>
<dbReference type="Pfam" id="PF08545">
    <property type="entry name" value="ACP_syn_III"/>
    <property type="match status" value="1"/>
</dbReference>
<evidence type="ECO:0000256" key="1">
    <source>
        <dbReference type="ARBA" id="ARBA00005189"/>
    </source>
</evidence>
<evidence type="ECO:0000256" key="7">
    <source>
        <dbReference type="ARBA" id="ARBA00023098"/>
    </source>
</evidence>
<keyword evidence="6" id="KW-0276">Fatty acid metabolism</keyword>
<evidence type="ECO:0000256" key="6">
    <source>
        <dbReference type="ARBA" id="ARBA00022832"/>
    </source>
</evidence>
<evidence type="ECO:0000256" key="10">
    <source>
        <dbReference type="ARBA" id="ARBA00023315"/>
    </source>
</evidence>
<reference evidence="13" key="1">
    <citation type="submission" date="2021-02" db="EMBL/GenBank/DDBJ databases">
        <title>Natronogracilivirga saccharolytica gen. nov. sp. nov. a new anaerobic, haloalkiliphilic carbohydrate-fermenting bacterium from soda lake and proposing of Cyclonatronumiaceae fam. nov. in the phylum Balneolaeota.</title>
        <authorList>
            <person name="Zhilina T.N."/>
            <person name="Sorokin D.Y."/>
            <person name="Zavarzina D.G."/>
            <person name="Toshchakov S.V."/>
            <person name="Kublanov I.V."/>
        </authorList>
    </citation>
    <scope>NUCLEOTIDE SEQUENCE</scope>
    <source>
        <strain evidence="13">Z-1702</strain>
    </source>
</reference>
<dbReference type="AlphaFoldDB" id="A0A8J7S9S0"/>
<sequence length="331" mass="36086">MKKSFISGVGHHLPDRVVTNQELEKLLEIDDASIVKLSGIHTRRWAEKGDTVSGMAVEASRMALGRAGLTPADIGMIVFSSMGSDHQFPGGGGDLQRKLDMPGIPALDIRNACNGFVYGLSIADQYIRTGMYKHILLVGSEIQSTSLDLTPNGKNVSILFGDGAGAAVISQCSDNSRGILNTQMYSDGQHYRKLIMEAPSPNDHPRISDEMVASDRIYPYMDGRAVFKHAVTRFPEVILEAVENEDMDISDLDLIIPHQANLRISEMVAKKLKIDRKMVYSNIQHYGNTTSASIPIAMSEAVEKGMLNEGDLVCAAAFGAGFAWSSALIRW</sequence>
<feature type="domain" description="Beta-ketoacyl-[acyl-carrier-protein] synthase III N-terminal" evidence="12">
    <location>
        <begin position="107"/>
        <end position="188"/>
    </location>
</feature>